<gene>
    <name evidence="2" type="ORF">E5288_WYG002357</name>
</gene>
<dbReference type="PROSITE" id="PS50805">
    <property type="entry name" value="KRAB"/>
    <property type="match status" value="1"/>
</dbReference>
<accession>A0A6B0R5D0</accession>
<evidence type="ECO:0000259" key="1">
    <source>
        <dbReference type="PROSITE" id="PS50805"/>
    </source>
</evidence>
<comment type="caution">
    <text evidence="2">The sequence shown here is derived from an EMBL/GenBank/DDBJ whole genome shotgun (WGS) entry which is preliminary data.</text>
</comment>
<evidence type="ECO:0000313" key="3">
    <source>
        <dbReference type="Proteomes" id="UP000322234"/>
    </source>
</evidence>
<dbReference type="EMBL" id="VBQZ03000018">
    <property type="protein sequence ID" value="MXQ83676.1"/>
    <property type="molecule type" value="Genomic_DNA"/>
</dbReference>
<dbReference type="Proteomes" id="UP000322234">
    <property type="component" value="Unassembled WGS sequence"/>
</dbReference>
<name>A0A6B0R5D0_9CETA</name>
<dbReference type="AlphaFoldDB" id="A0A6B0R5D0"/>
<organism evidence="2 3">
    <name type="scientific">Bos mutus</name>
    <name type="common">wild yak</name>
    <dbReference type="NCBI Taxonomy" id="72004"/>
    <lineage>
        <taxon>Eukaryota</taxon>
        <taxon>Metazoa</taxon>
        <taxon>Chordata</taxon>
        <taxon>Craniata</taxon>
        <taxon>Vertebrata</taxon>
        <taxon>Euteleostomi</taxon>
        <taxon>Mammalia</taxon>
        <taxon>Eutheria</taxon>
        <taxon>Laurasiatheria</taxon>
        <taxon>Artiodactyla</taxon>
        <taxon>Ruminantia</taxon>
        <taxon>Pecora</taxon>
        <taxon>Bovidae</taxon>
        <taxon>Bovinae</taxon>
        <taxon>Bos</taxon>
    </lineage>
</organism>
<dbReference type="InterPro" id="IPR001909">
    <property type="entry name" value="KRAB"/>
</dbReference>
<sequence length="64" mass="7258">MRVGPHPGHLFPKPKVISLLQQGEDPWKVEKESPGGSSLEESRIFKYSFSKLSVLKELQQIHSD</sequence>
<evidence type="ECO:0000313" key="2">
    <source>
        <dbReference type="EMBL" id="MXQ83676.1"/>
    </source>
</evidence>
<dbReference type="GO" id="GO:0006355">
    <property type="term" value="P:regulation of DNA-templated transcription"/>
    <property type="evidence" value="ECO:0007669"/>
    <property type="project" value="InterPro"/>
</dbReference>
<protein>
    <recommendedName>
        <fullName evidence="1">KRAB domain-containing protein</fullName>
    </recommendedName>
</protein>
<proteinExistence type="predicted"/>
<keyword evidence="3" id="KW-1185">Reference proteome</keyword>
<feature type="domain" description="KRAB" evidence="1">
    <location>
        <begin position="1"/>
        <end position="39"/>
    </location>
</feature>
<reference evidence="2" key="1">
    <citation type="submission" date="2019-10" db="EMBL/GenBank/DDBJ databases">
        <title>The sequence and de novo assembly of the wild yak genome.</title>
        <authorList>
            <person name="Liu Y."/>
        </authorList>
    </citation>
    <scope>NUCLEOTIDE SEQUENCE [LARGE SCALE GENOMIC DNA]</scope>
    <source>
        <strain evidence="2">WY2019</strain>
    </source>
</reference>